<reference evidence="2" key="1">
    <citation type="submission" date="2020-06" db="EMBL/GenBank/DDBJ databases">
        <authorList>
            <consortium name="Plant Systems Biology data submission"/>
        </authorList>
    </citation>
    <scope>NUCLEOTIDE SEQUENCE</scope>
    <source>
        <strain evidence="2">D6</strain>
    </source>
</reference>
<feature type="compositionally biased region" description="Polar residues" evidence="1">
    <location>
        <begin position="87"/>
        <end position="100"/>
    </location>
</feature>
<sequence length="128" mass="14511">MRSGKTCPTFLKSCPTFLKTKSSQFNIHKLQNPPLQYQTTKQQRKMTNNNNNSNSCAANPMIFLDNQNLRTMTANSFLQEDAPEAGSGTTASSAIPQQQRQRQEMAKLRSILQEAIDLLDDWDDEDEL</sequence>
<proteinExistence type="predicted"/>
<evidence type="ECO:0000313" key="2">
    <source>
        <dbReference type="EMBL" id="CAB9498768.1"/>
    </source>
</evidence>
<dbReference type="AlphaFoldDB" id="A0A9N8D997"/>
<keyword evidence="3" id="KW-1185">Reference proteome</keyword>
<gene>
    <name evidence="2" type="ORF">SEMRO_45_G026900.1</name>
</gene>
<feature type="region of interest" description="Disordered" evidence="1">
    <location>
        <begin position="78"/>
        <end position="106"/>
    </location>
</feature>
<organism evidence="2 3">
    <name type="scientific">Seminavis robusta</name>
    <dbReference type="NCBI Taxonomy" id="568900"/>
    <lineage>
        <taxon>Eukaryota</taxon>
        <taxon>Sar</taxon>
        <taxon>Stramenopiles</taxon>
        <taxon>Ochrophyta</taxon>
        <taxon>Bacillariophyta</taxon>
        <taxon>Bacillariophyceae</taxon>
        <taxon>Bacillariophycidae</taxon>
        <taxon>Naviculales</taxon>
        <taxon>Naviculaceae</taxon>
        <taxon>Seminavis</taxon>
    </lineage>
</organism>
<comment type="caution">
    <text evidence="2">The sequence shown here is derived from an EMBL/GenBank/DDBJ whole genome shotgun (WGS) entry which is preliminary data.</text>
</comment>
<evidence type="ECO:0000313" key="3">
    <source>
        <dbReference type="Proteomes" id="UP001153069"/>
    </source>
</evidence>
<evidence type="ECO:0000256" key="1">
    <source>
        <dbReference type="SAM" id="MobiDB-lite"/>
    </source>
</evidence>
<dbReference type="Proteomes" id="UP001153069">
    <property type="component" value="Unassembled WGS sequence"/>
</dbReference>
<name>A0A9N8D997_9STRA</name>
<accession>A0A9N8D997</accession>
<protein>
    <submittedName>
        <fullName evidence="2">Uncharacterized protein</fullName>
    </submittedName>
</protein>
<dbReference type="EMBL" id="CAICTM010000045">
    <property type="protein sequence ID" value="CAB9498768.1"/>
    <property type="molecule type" value="Genomic_DNA"/>
</dbReference>